<dbReference type="AlphaFoldDB" id="A0A5N1IPR2"/>
<reference evidence="1 2" key="1">
    <citation type="submission" date="2019-09" db="EMBL/GenBank/DDBJ databases">
        <title>Genome sequence of Adhaeribacter sp. M2.</title>
        <authorList>
            <person name="Srinivasan S."/>
        </authorList>
    </citation>
    <scope>NUCLEOTIDE SEQUENCE [LARGE SCALE GENOMIC DNA]</scope>
    <source>
        <strain evidence="1 2">M2</strain>
    </source>
</reference>
<dbReference type="Proteomes" id="UP000326570">
    <property type="component" value="Unassembled WGS sequence"/>
</dbReference>
<dbReference type="RefSeq" id="WP_150904368.1">
    <property type="nucleotide sequence ID" value="NZ_VTWT01000007.1"/>
</dbReference>
<proteinExistence type="predicted"/>
<dbReference type="EMBL" id="VTWT01000007">
    <property type="protein sequence ID" value="KAA9331758.1"/>
    <property type="molecule type" value="Genomic_DNA"/>
</dbReference>
<keyword evidence="2" id="KW-1185">Reference proteome</keyword>
<evidence type="ECO:0000313" key="1">
    <source>
        <dbReference type="EMBL" id="KAA9331758.1"/>
    </source>
</evidence>
<accession>A0A5N1IPR2</accession>
<evidence type="ECO:0000313" key="2">
    <source>
        <dbReference type="Proteomes" id="UP000326570"/>
    </source>
</evidence>
<sequence>MLTGVAALTAVCGLLMDWDKTCLFNPKCTPNTKFYDALSIMLGSFVSASSLCLSRAKRGHRQQQLKLRAALPAFFWTAMAGSFAFPCSKSLDSELPELVPNVGPIRMIEGPAAVMMLAAIEYALAPRTD</sequence>
<comment type="caution">
    <text evidence="1">The sequence shown here is derived from an EMBL/GenBank/DDBJ whole genome shotgun (WGS) entry which is preliminary data.</text>
</comment>
<gene>
    <name evidence="1" type="ORF">F0P94_13180</name>
</gene>
<name>A0A5N1IPR2_9BACT</name>
<protein>
    <submittedName>
        <fullName evidence="1">Uncharacterized protein</fullName>
    </submittedName>
</protein>
<organism evidence="1 2">
    <name type="scientific">Adhaeribacter soli</name>
    <dbReference type="NCBI Taxonomy" id="2607655"/>
    <lineage>
        <taxon>Bacteria</taxon>
        <taxon>Pseudomonadati</taxon>
        <taxon>Bacteroidota</taxon>
        <taxon>Cytophagia</taxon>
        <taxon>Cytophagales</taxon>
        <taxon>Hymenobacteraceae</taxon>
        <taxon>Adhaeribacter</taxon>
    </lineage>
</organism>